<dbReference type="InterPro" id="IPR004107">
    <property type="entry name" value="Integrase_SAM-like_N"/>
</dbReference>
<dbReference type="EMBL" id="AYYP01000011">
    <property type="protein sequence ID" value="KRM65718.1"/>
    <property type="molecule type" value="Genomic_DNA"/>
</dbReference>
<evidence type="ECO:0000313" key="4">
    <source>
        <dbReference type="EMBL" id="KRM65718.1"/>
    </source>
</evidence>
<dbReference type="SUPFAM" id="SSF47823">
    <property type="entry name" value="lambda integrase-like, N-terminal domain"/>
    <property type="match status" value="1"/>
</dbReference>
<organism evidence="4 5">
    <name type="scientific">Ligilactobacillus agilis DSM 20509</name>
    <dbReference type="NCBI Taxonomy" id="1423718"/>
    <lineage>
        <taxon>Bacteria</taxon>
        <taxon>Bacillati</taxon>
        <taxon>Bacillota</taxon>
        <taxon>Bacilli</taxon>
        <taxon>Lactobacillales</taxon>
        <taxon>Lactobacillaceae</taxon>
        <taxon>Ligilactobacillus</taxon>
    </lineage>
</organism>
<evidence type="ECO:0000313" key="5">
    <source>
        <dbReference type="Proteomes" id="UP000051008"/>
    </source>
</evidence>
<dbReference type="PATRIC" id="fig|1423718.3.peg.1050"/>
<dbReference type="AlphaFoldDB" id="A0A0R2ANV9"/>
<protein>
    <submittedName>
        <fullName evidence="4">Integrase recombinase xerD</fullName>
    </submittedName>
</protein>
<accession>A0A0R2ANV9</accession>
<dbReference type="InterPro" id="IPR044068">
    <property type="entry name" value="CB"/>
</dbReference>
<dbReference type="Proteomes" id="UP000051008">
    <property type="component" value="Unassembled WGS sequence"/>
</dbReference>
<evidence type="ECO:0000256" key="2">
    <source>
        <dbReference type="PROSITE-ProRule" id="PRU01248"/>
    </source>
</evidence>
<dbReference type="GO" id="GO:0003677">
    <property type="term" value="F:DNA binding"/>
    <property type="evidence" value="ECO:0007669"/>
    <property type="project" value="UniProtKB-UniRule"/>
</dbReference>
<feature type="domain" description="Core-binding (CB)" evidence="3">
    <location>
        <begin position="1"/>
        <end position="92"/>
    </location>
</feature>
<name>A0A0R2ANV9_9LACO</name>
<dbReference type="InterPro" id="IPR010998">
    <property type="entry name" value="Integrase_recombinase_N"/>
</dbReference>
<keyword evidence="1 2" id="KW-0238">DNA-binding</keyword>
<reference evidence="4 5" key="1">
    <citation type="journal article" date="2015" name="Genome Announc.">
        <title>Expanding the biotechnology potential of lactobacilli through comparative genomics of 213 strains and associated genera.</title>
        <authorList>
            <person name="Sun Z."/>
            <person name="Harris H.M."/>
            <person name="McCann A."/>
            <person name="Guo C."/>
            <person name="Argimon S."/>
            <person name="Zhang W."/>
            <person name="Yang X."/>
            <person name="Jeffery I.B."/>
            <person name="Cooney J.C."/>
            <person name="Kagawa T.F."/>
            <person name="Liu W."/>
            <person name="Song Y."/>
            <person name="Salvetti E."/>
            <person name="Wrobel A."/>
            <person name="Rasinkangas P."/>
            <person name="Parkhill J."/>
            <person name="Rea M.C."/>
            <person name="O'Sullivan O."/>
            <person name="Ritari J."/>
            <person name="Douillard F.P."/>
            <person name="Paul Ross R."/>
            <person name="Yang R."/>
            <person name="Briner A.E."/>
            <person name="Felis G.E."/>
            <person name="de Vos W.M."/>
            <person name="Barrangou R."/>
            <person name="Klaenhammer T.R."/>
            <person name="Caufield P.W."/>
            <person name="Cui Y."/>
            <person name="Zhang H."/>
            <person name="O'Toole P.W."/>
        </authorList>
    </citation>
    <scope>NUCLEOTIDE SEQUENCE [LARGE SCALE GENOMIC DNA]</scope>
    <source>
        <strain evidence="4 5">DSM 20509</strain>
    </source>
</reference>
<proteinExistence type="predicted"/>
<dbReference type="PROSITE" id="PS51900">
    <property type="entry name" value="CB"/>
    <property type="match status" value="1"/>
</dbReference>
<comment type="caution">
    <text evidence="4">The sequence shown here is derived from an EMBL/GenBank/DDBJ whole genome shotgun (WGS) entry which is preliminary data.</text>
</comment>
<gene>
    <name evidence="4" type="ORF">FC14_GL001001</name>
</gene>
<dbReference type="Gene3D" id="1.10.150.130">
    <property type="match status" value="1"/>
</dbReference>
<dbReference type="Pfam" id="PF02899">
    <property type="entry name" value="Phage_int_SAM_1"/>
    <property type="match status" value="1"/>
</dbReference>
<evidence type="ECO:0000259" key="3">
    <source>
        <dbReference type="PROSITE" id="PS51900"/>
    </source>
</evidence>
<dbReference type="RefSeq" id="WP_056975994.1">
    <property type="nucleotide sequence ID" value="NZ_AYYP01000011.1"/>
</dbReference>
<dbReference type="GO" id="GO:0015074">
    <property type="term" value="P:DNA integration"/>
    <property type="evidence" value="ECO:0007669"/>
    <property type="project" value="InterPro"/>
</dbReference>
<dbReference type="OrthoDB" id="2328477at2"/>
<evidence type="ECO:0000256" key="1">
    <source>
        <dbReference type="ARBA" id="ARBA00023125"/>
    </source>
</evidence>
<keyword evidence="5" id="KW-1185">Reference proteome</keyword>
<sequence length="276" mass="32804">MDFPYADRFSHYLKHDRLLADNTINDINHDVADLFNYLRHFNVLYQVNPDLDQLEETDIRAYFNMLQVERNIKNTTYNKVLTHLTTYFNFLFQNKLTTSLPTIGLKGLKRQTDDSLPLNWVDQLPLLLSDDSLSYYGRLVLLLTSHFYTVKEMLQPGFYQILDRESWLDFEQTFLAEFKKHQADLQARQNSLELFLKQRLNLANPTLTLPALHKYLKQDQAQLPFSFKPSQLYQNAVCYFLVSHQDLSDQQLATRLRLDLTSLNYYRQLNYRLNQN</sequence>